<keyword evidence="2" id="KW-0614">Plasmid</keyword>
<evidence type="ECO:0000313" key="2">
    <source>
        <dbReference type="EMBL" id="WND24064.1"/>
    </source>
</evidence>
<sequence length="251" mass="28589">MGAALHLAHVQQTPVRKRKRKGGGSGGDGYDALVARVYQDQRMTPEARELILLLAWLAVRDPNRYDSDGNFINWRKRASAILDKDSPTRQSRLADLVYADRPRYEDKRDGWEQRTCAAPMIRRAGLCGQHAVGHDYTVDQETGWRTAVWYCRRHEPWGRDLRTQRLANPGPEPIPNAGGLVTSYLMTEGEGQEKSWARLYKEAAVWHYDPHWEPPKTYGVVADNWPVPGKDPVPQRARLRLVLGGQDLEDV</sequence>
<accession>A0ABY9UNZ8</accession>
<keyword evidence="3" id="KW-1185">Reference proteome</keyword>
<gene>
    <name evidence="2" type="ORF">RI060_42860</name>
</gene>
<name>A0ABY9UNZ8_STRVL</name>
<protein>
    <submittedName>
        <fullName evidence="2">Uncharacterized protein</fullName>
    </submittedName>
</protein>
<proteinExistence type="predicted"/>
<geneLocation type="plasmid" evidence="2 3">
    <name>punmamed1</name>
</geneLocation>
<organism evidence="2 3">
    <name type="scientific">Streptomyces violaceus</name>
    <name type="common">Streptomyces venezuelae</name>
    <dbReference type="NCBI Taxonomy" id="1936"/>
    <lineage>
        <taxon>Bacteria</taxon>
        <taxon>Bacillati</taxon>
        <taxon>Actinomycetota</taxon>
        <taxon>Actinomycetes</taxon>
        <taxon>Kitasatosporales</taxon>
        <taxon>Streptomycetaceae</taxon>
        <taxon>Streptomyces</taxon>
    </lineage>
</organism>
<feature type="region of interest" description="Disordered" evidence="1">
    <location>
        <begin position="1"/>
        <end position="27"/>
    </location>
</feature>
<evidence type="ECO:0000313" key="3">
    <source>
        <dbReference type="Proteomes" id="UP001249394"/>
    </source>
</evidence>
<dbReference type="EMBL" id="CP134214">
    <property type="protein sequence ID" value="WND24064.1"/>
    <property type="molecule type" value="Genomic_DNA"/>
</dbReference>
<evidence type="ECO:0000256" key="1">
    <source>
        <dbReference type="SAM" id="MobiDB-lite"/>
    </source>
</evidence>
<dbReference type="Proteomes" id="UP001249394">
    <property type="component" value="Plasmid punmamed1"/>
</dbReference>
<reference evidence="2 3" key="1">
    <citation type="submission" date="2023-09" db="EMBL/GenBank/DDBJ databases">
        <title>The genome sequence of Streptomyces anthocyanicus.</title>
        <authorList>
            <person name="Mo P."/>
        </authorList>
    </citation>
    <scope>NUCLEOTIDE SEQUENCE [LARGE SCALE GENOMIC DNA]</scope>
    <source>
        <strain evidence="2 3">JCM 4387</strain>
        <plasmid evidence="2 3">punmamed1</plasmid>
    </source>
</reference>